<dbReference type="PROSITE" id="PS50109">
    <property type="entry name" value="HIS_KIN"/>
    <property type="match status" value="1"/>
</dbReference>
<feature type="domain" description="Histidine kinase" evidence="11">
    <location>
        <begin position="237"/>
        <end position="447"/>
    </location>
</feature>
<protein>
    <recommendedName>
        <fullName evidence="3">histidine kinase</fullName>
        <ecNumber evidence="3">2.7.13.3</ecNumber>
    </recommendedName>
</protein>
<comment type="catalytic activity">
    <reaction evidence="1">
        <text>ATP + protein L-histidine = ADP + protein N-phospho-L-histidine.</text>
        <dbReference type="EC" id="2.7.13.3"/>
    </reaction>
</comment>
<evidence type="ECO:0000313" key="12">
    <source>
        <dbReference type="EMBL" id="MBB5039899.1"/>
    </source>
</evidence>
<keyword evidence="10" id="KW-0472">Membrane</keyword>
<evidence type="ECO:0000256" key="10">
    <source>
        <dbReference type="SAM" id="Phobius"/>
    </source>
</evidence>
<evidence type="ECO:0000256" key="7">
    <source>
        <dbReference type="ARBA" id="ARBA00022741"/>
    </source>
</evidence>
<dbReference type="GO" id="GO:0000155">
    <property type="term" value="F:phosphorelay sensor kinase activity"/>
    <property type="evidence" value="ECO:0007669"/>
    <property type="project" value="InterPro"/>
</dbReference>
<dbReference type="Gene3D" id="1.10.287.130">
    <property type="match status" value="1"/>
</dbReference>
<dbReference type="EMBL" id="JACHIF010000010">
    <property type="protein sequence ID" value="MBB5039899.1"/>
    <property type="molecule type" value="Genomic_DNA"/>
</dbReference>
<dbReference type="Gene3D" id="6.10.340.10">
    <property type="match status" value="1"/>
</dbReference>
<keyword evidence="9" id="KW-0067">ATP-binding</keyword>
<dbReference type="SUPFAM" id="SSF55874">
    <property type="entry name" value="ATPase domain of HSP90 chaperone/DNA topoisomerase II/histidine kinase"/>
    <property type="match status" value="1"/>
</dbReference>
<gene>
    <name evidence="12" type="ORF">HNQ64_004177</name>
</gene>
<proteinExistence type="predicted"/>
<keyword evidence="10" id="KW-1133">Transmembrane helix</keyword>
<dbReference type="PANTHER" id="PTHR44936:SF10">
    <property type="entry name" value="SENSOR PROTEIN RSTB"/>
    <property type="match status" value="1"/>
</dbReference>
<keyword evidence="7" id="KW-0547">Nucleotide-binding</keyword>
<keyword evidence="10" id="KW-0812">Transmembrane</keyword>
<dbReference type="SUPFAM" id="SSF47384">
    <property type="entry name" value="Homodimeric domain of signal transducing histidine kinase"/>
    <property type="match status" value="1"/>
</dbReference>
<evidence type="ECO:0000256" key="3">
    <source>
        <dbReference type="ARBA" id="ARBA00012438"/>
    </source>
</evidence>
<comment type="subcellular location">
    <subcellularLocation>
        <location evidence="2">Cell membrane</location>
        <topology evidence="2">Multi-pass membrane protein</topology>
    </subcellularLocation>
</comment>
<dbReference type="Gene3D" id="3.30.565.10">
    <property type="entry name" value="Histidine kinase-like ATPase, C-terminal domain"/>
    <property type="match status" value="1"/>
</dbReference>
<dbReference type="SMART" id="SM00387">
    <property type="entry name" value="HATPase_c"/>
    <property type="match status" value="1"/>
</dbReference>
<evidence type="ECO:0000313" key="13">
    <source>
        <dbReference type="Proteomes" id="UP000534294"/>
    </source>
</evidence>
<evidence type="ECO:0000256" key="6">
    <source>
        <dbReference type="ARBA" id="ARBA00022679"/>
    </source>
</evidence>
<dbReference type="InterPro" id="IPR036890">
    <property type="entry name" value="HATPase_C_sf"/>
</dbReference>
<sequence>MNFSRRWHQSLAARYGVVMVVFVAMGSLLLVAWLRYQQQEEMQRLFVTVAQNDVDFVMRLNLPRSPKLADDLSQLLRMNIHFRNRLGQAGPGLRQEEARMLMDAPTSLEVLQLPTGRQALVLPVDEQHDMIFIRDAPALTLSLWHPATRYSLIAFWLFSALFAWVIGRQVVEPVGRLTRRLGGFFSPQARALPETKRADEIGELARALTQTRDDLLSERERRAQSERLALLGRVATGLAHEIKNPLASIQLHAQLIESVDLDDESQTSLRHLLAEVRVIEGLVNQWLYLARPASPKKQPLSLLPLLQETVQMLQPQAEHTGTNIQLIHEGEGNSTAPDTLGDRLRLQQVFRNIILNAMQAMPGGGRLEITLKTDPSWVTLTFDDRGPGFSAAALDQGVELFFSEKEGGMGVGLNVAREIISAHGGQMTLKNHPKGGARVEITLPMITF</sequence>
<evidence type="ECO:0000256" key="8">
    <source>
        <dbReference type="ARBA" id="ARBA00022777"/>
    </source>
</evidence>
<dbReference type="AlphaFoldDB" id="A0A7W7YPK8"/>
<dbReference type="Pfam" id="PF02518">
    <property type="entry name" value="HATPase_c"/>
    <property type="match status" value="1"/>
</dbReference>
<dbReference type="Pfam" id="PF00512">
    <property type="entry name" value="HisKA"/>
    <property type="match status" value="1"/>
</dbReference>
<dbReference type="GO" id="GO:0005524">
    <property type="term" value="F:ATP binding"/>
    <property type="evidence" value="ECO:0007669"/>
    <property type="project" value="UniProtKB-KW"/>
</dbReference>
<comment type="caution">
    <text evidence="12">The sequence shown here is derived from an EMBL/GenBank/DDBJ whole genome shotgun (WGS) entry which is preliminary data.</text>
</comment>
<keyword evidence="4" id="KW-1003">Cell membrane</keyword>
<feature type="transmembrane region" description="Helical" evidence="10">
    <location>
        <begin position="12"/>
        <end position="34"/>
    </location>
</feature>
<evidence type="ECO:0000256" key="9">
    <source>
        <dbReference type="ARBA" id="ARBA00022840"/>
    </source>
</evidence>
<dbReference type="Proteomes" id="UP000534294">
    <property type="component" value="Unassembled WGS sequence"/>
</dbReference>
<evidence type="ECO:0000256" key="4">
    <source>
        <dbReference type="ARBA" id="ARBA00022475"/>
    </source>
</evidence>
<keyword evidence="8 12" id="KW-0418">Kinase</keyword>
<reference evidence="12 13" key="1">
    <citation type="submission" date="2020-08" db="EMBL/GenBank/DDBJ databases">
        <title>Genomic Encyclopedia of Type Strains, Phase IV (KMG-IV): sequencing the most valuable type-strain genomes for metagenomic binning, comparative biology and taxonomic classification.</title>
        <authorList>
            <person name="Goeker M."/>
        </authorList>
    </citation>
    <scope>NUCLEOTIDE SEQUENCE [LARGE SCALE GENOMIC DNA]</scope>
    <source>
        <strain evidence="12 13">DSM 12251</strain>
    </source>
</reference>
<keyword evidence="6" id="KW-0808">Transferase</keyword>
<feature type="transmembrane region" description="Helical" evidence="10">
    <location>
        <begin position="150"/>
        <end position="167"/>
    </location>
</feature>
<dbReference type="RefSeq" id="WP_184212091.1">
    <property type="nucleotide sequence ID" value="NZ_JACHIF010000010.1"/>
</dbReference>
<dbReference type="EC" id="2.7.13.3" evidence="3"/>
<dbReference type="GO" id="GO:0005886">
    <property type="term" value="C:plasma membrane"/>
    <property type="evidence" value="ECO:0007669"/>
    <property type="project" value="UniProtKB-SubCell"/>
</dbReference>
<evidence type="ECO:0000256" key="1">
    <source>
        <dbReference type="ARBA" id="ARBA00000085"/>
    </source>
</evidence>
<keyword evidence="13" id="KW-1185">Reference proteome</keyword>
<dbReference type="PANTHER" id="PTHR44936">
    <property type="entry name" value="SENSOR PROTEIN CREC"/>
    <property type="match status" value="1"/>
</dbReference>
<evidence type="ECO:0000256" key="5">
    <source>
        <dbReference type="ARBA" id="ARBA00022553"/>
    </source>
</evidence>
<evidence type="ECO:0000256" key="2">
    <source>
        <dbReference type="ARBA" id="ARBA00004651"/>
    </source>
</evidence>
<name>A0A7W7YPK8_9BACT</name>
<dbReference type="PRINTS" id="PR00344">
    <property type="entry name" value="BCTRLSENSOR"/>
</dbReference>
<dbReference type="InterPro" id="IPR036097">
    <property type="entry name" value="HisK_dim/P_sf"/>
</dbReference>
<evidence type="ECO:0000259" key="11">
    <source>
        <dbReference type="PROSITE" id="PS50109"/>
    </source>
</evidence>
<dbReference type="InterPro" id="IPR005467">
    <property type="entry name" value="His_kinase_dom"/>
</dbReference>
<dbReference type="InterPro" id="IPR050980">
    <property type="entry name" value="2C_sensor_his_kinase"/>
</dbReference>
<dbReference type="CDD" id="cd00082">
    <property type="entry name" value="HisKA"/>
    <property type="match status" value="1"/>
</dbReference>
<dbReference type="InterPro" id="IPR004358">
    <property type="entry name" value="Sig_transdc_His_kin-like_C"/>
</dbReference>
<organism evidence="12 13">
    <name type="scientific">Prosthecobacter dejongeii</name>
    <dbReference type="NCBI Taxonomy" id="48465"/>
    <lineage>
        <taxon>Bacteria</taxon>
        <taxon>Pseudomonadati</taxon>
        <taxon>Verrucomicrobiota</taxon>
        <taxon>Verrucomicrobiia</taxon>
        <taxon>Verrucomicrobiales</taxon>
        <taxon>Verrucomicrobiaceae</taxon>
        <taxon>Prosthecobacter</taxon>
    </lineage>
</organism>
<dbReference type="InterPro" id="IPR003594">
    <property type="entry name" value="HATPase_dom"/>
</dbReference>
<dbReference type="SMART" id="SM00388">
    <property type="entry name" value="HisKA"/>
    <property type="match status" value="1"/>
</dbReference>
<accession>A0A7W7YPK8</accession>
<keyword evidence="5" id="KW-0597">Phosphoprotein</keyword>
<dbReference type="InterPro" id="IPR003661">
    <property type="entry name" value="HisK_dim/P_dom"/>
</dbReference>